<proteinExistence type="predicted"/>
<name>A0A6N3EYJ4_PARDI</name>
<dbReference type="EMBL" id="CACRUW010000016">
    <property type="protein sequence ID" value="VYU44836.1"/>
    <property type="molecule type" value="Genomic_DNA"/>
</dbReference>
<reference evidence="1" key="1">
    <citation type="submission" date="2019-11" db="EMBL/GenBank/DDBJ databases">
        <authorList>
            <person name="Feng L."/>
        </authorList>
    </citation>
    <scope>NUCLEOTIDE SEQUENCE</scope>
    <source>
        <strain evidence="1">PdistasonisLFYP31</strain>
    </source>
</reference>
<gene>
    <name evidence="1" type="ORF">PDLFYP31_02646</name>
</gene>
<evidence type="ECO:0000313" key="1">
    <source>
        <dbReference type="EMBL" id="VYU44836.1"/>
    </source>
</evidence>
<accession>A0A6N3EYJ4</accession>
<dbReference type="AlphaFoldDB" id="A0A6N3EYJ4"/>
<sequence>MPILYSFKFKNIFYTGQTCCLTQVILKTLDKGALQAYLCIVVFS</sequence>
<organism evidence="1">
    <name type="scientific">Parabacteroides distasonis</name>
    <dbReference type="NCBI Taxonomy" id="823"/>
    <lineage>
        <taxon>Bacteria</taxon>
        <taxon>Pseudomonadati</taxon>
        <taxon>Bacteroidota</taxon>
        <taxon>Bacteroidia</taxon>
        <taxon>Bacteroidales</taxon>
        <taxon>Tannerellaceae</taxon>
        <taxon>Parabacteroides</taxon>
    </lineage>
</organism>
<protein>
    <submittedName>
        <fullName evidence="1">Uncharacterized protein</fullName>
    </submittedName>
</protein>